<dbReference type="PANTHER" id="PTHR36353">
    <property type="entry name" value="TRANSMEMBRANE PROTEIN"/>
    <property type="match status" value="1"/>
</dbReference>
<evidence type="ECO:0000313" key="2">
    <source>
        <dbReference type="EMBL" id="PWA62726.1"/>
    </source>
</evidence>
<keyword evidence="1" id="KW-0812">Transmembrane</keyword>
<protein>
    <submittedName>
        <fullName evidence="2">Uncharacterized protein</fullName>
    </submittedName>
</protein>
<dbReference type="EMBL" id="PKPP01004804">
    <property type="protein sequence ID" value="PWA62726.1"/>
    <property type="molecule type" value="Genomic_DNA"/>
</dbReference>
<keyword evidence="1" id="KW-0472">Membrane</keyword>
<accession>A0A2U1MND1</accession>
<feature type="transmembrane region" description="Helical" evidence="1">
    <location>
        <begin position="277"/>
        <end position="301"/>
    </location>
</feature>
<gene>
    <name evidence="2" type="ORF">CTI12_AA361070</name>
</gene>
<evidence type="ECO:0000313" key="3">
    <source>
        <dbReference type="Proteomes" id="UP000245207"/>
    </source>
</evidence>
<dbReference type="STRING" id="35608.A0A2U1MND1"/>
<keyword evidence="1" id="KW-1133">Transmembrane helix</keyword>
<name>A0A2U1MND1_ARTAN</name>
<evidence type="ECO:0000256" key="1">
    <source>
        <dbReference type="SAM" id="Phobius"/>
    </source>
</evidence>
<dbReference type="Proteomes" id="UP000245207">
    <property type="component" value="Unassembled WGS sequence"/>
</dbReference>
<feature type="transmembrane region" description="Helical" evidence="1">
    <location>
        <begin position="136"/>
        <end position="159"/>
    </location>
</feature>
<keyword evidence="3" id="KW-1185">Reference proteome</keyword>
<comment type="caution">
    <text evidence="2">The sequence shown here is derived from an EMBL/GenBank/DDBJ whole genome shotgun (WGS) entry which is preliminary data.</text>
</comment>
<feature type="transmembrane region" description="Helical" evidence="1">
    <location>
        <begin position="59"/>
        <end position="85"/>
    </location>
</feature>
<feature type="transmembrane region" description="Helical" evidence="1">
    <location>
        <begin position="204"/>
        <end position="230"/>
    </location>
</feature>
<dbReference type="PANTHER" id="PTHR36353:SF1">
    <property type="entry name" value="TRANSMEMBRANE PROTEIN"/>
    <property type="match status" value="1"/>
</dbReference>
<dbReference type="OrthoDB" id="1295726at2759"/>
<reference evidence="2 3" key="1">
    <citation type="journal article" date="2018" name="Mol. Plant">
        <title>The genome of Artemisia annua provides insight into the evolution of Asteraceae family and artemisinin biosynthesis.</title>
        <authorList>
            <person name="Shen Q."/>
            <person name="Zhang L."/>
            <person name="Liao Z."/>
            <person name="Wang S."/>
            <person name="Yan T."/>
            <person name="Shi P."/>
            <person name="Liu M."/>
            <person name="Fu X."/>
            <person name="Pan Q."/>
            <person name="Wang Y."/>
            <person name="Lv Z."/>
            <person name="Lu X."/>
            <person name="Zhang F."/>
            <person name="Jiang W."/>
            <person name="Ma Y."/>
            <person name="Chen M."/>
            <person name="Hao X."/>
            <person name="Li L."/>
            <person name="Tang Y."/>
            <person name="Lv G."/>
            <person name="Zhou Y."/>
            <person name="Sun X."/>
            <person name="Brodelius P.E."/>
            <person name="Rose J.K.C."/>
            <person name="Tang K."/>
        </authorList>
    </citation>
    <scope>NUCLEOTIDE SEQUENCE [LARGE SCALE GENOMIC DNA]</scope>
    <source>
        <strain evidence="3">cv. Huhao1</strain>
        <tissue evidence="2">Leaf</tissue>
    </source>
</reference>
<dbReference type="AlphaFoldDB" id="A0A2U1MND1"/>
<dbReference type="Pfam" id="PF25105">
    <property type="entry name" value="DUF7813"/>
    <property type="match status" value="1"/>
</dbReference>
<dbReference type="InterPro" id="IPR056715">
    <property type="entry name" value="DUF7813"/>
</dbReference>
<proteinExistence type="predicted"/>
<organism evidence="2 3">
    <name type="scientific">Artemisia annua</name>
    <name type="common">Sweet wormwood</name>
    <dbReference type="NCBI Taxonomy" id="35608"/>
    <lineage>
        <taxon>Eukaryota</taxon>
        <taxon>Viridiplantae</taxon>
        <taxon>Streptophyta</taxon>
        <taxon>Embryophyta</taxon>
        <taxon>Tracheophyta</taxon>
        <taxon>Spermatophyta</taxon>
        <taxon>Magnoliopsida</taxon>
        <taxon>eudicotyledons</taxon>
        <taxon>Gunneridae</taxon>
        <taxon>Pentapetalae</taxon>
        <taxon>asterids</taxon>
        <taxon>campanulids</taxon>
        <taxon>Asterales</taxon>
        <taxon>Asteraceae</taxon>
        <taxon>Asteroideae</taxon>
        <taxon>Anthemideae</taxon>
        <taxon>Artemisiinae</taxon>
        <taxon>Artemisia</taxon>
    </lineage>
</organism>
<sequence length="330" mass="38256">MALLILVKWAVGDVLAQLLRLVFFGVVGDKSLSMKIFIWSKFMGFSLVFPGVEEFEMEFYCFSAVWFLLDMLMSVILTVVVWVVMSDSEKPLEEVFKEGWRLLKLMDMIAVHLKLLEVNFCGYFAKIILTRNFGILFALVVQSIMEAYFLVAWNLYYFSLKSIDANANGVPFGRRELEAMIFIWSKFMGFSLVFPGVEEFEMEFYCFSAVWFLLDMLMSVILTVVVWVVMSDSEKPLEEVFKEGWRLLKLMDMIAVHLKLLEVNFCGYFAKIILTRNFGILFALVVQSIMEAYFLVAWNLYYFSLKSIDANANGVPFGRRELEAMVKDVK</sequence>